<feature type="transmembrane region" description="Helical" evidence="6">
    <location>
        <begin position="84"/>
        <end position="103"/>
    </location>
</feature>
<keyword evidence="2 6" id="KW-0812">Transmembrane</keyword>
<feature type="region of interest" description="Disordered" evidence="5">
    <location>
        <begin position="351"/>
        <end position="373"/>
    </location>
</feature>
<dbReference type="OrthoDB" id="2117453at2759"/>
<keyword evidence="9" id="KW-1185">Reference proteome</keyword>
<evidence type="ECO:0000256" key="5">
    <source>
        <dbReference type="SAM" id="MobiDB-lite"/>
    </source>
</evidence>
<proteinExistence type="predicted"/>
<dbReference type="InParanoid" id="H0EF04"/>
<organism evidence="8 9">
    <name type="scientific">Glarea lozoyensis (strain ATCC 74030 / MF5533)</name>
    <dbReference type="NCBI Taxonomy" id="1104152"/>
    <lineage>
        <taxon>Eukaryota</taxon>
        <taxon>Fungi</taxon>
        <taxon>Dikarya</taxon>
        <taxon>Ascomycota</taxon>
        <taxon>Pezizomycotina</taxon>
        <taxon>Leotiomycetes</taxon>
        <taxon>Helotiales</taxon>
        <taxon>Helotiaceae</taxon>
        <taxon>Glarea</taxon>
    </lineage>
</organism>
<dbReference type="Pfam" id="PF01284">
    <property type="entry name" value="MARVEL"/>
    <property type="match status" value="1"/>
</dbReference>
<evidence type="ECO:0000259" key="7">
    <source>
        <dbReference type="Pfam" id="PF01284"/>
    </source>
</evidence>
<feature type="transmembrane region" description="Helical" evidence="6">
    <location>
        <begin position="12"/>
        <end position="31"/>
    </location>
</feature>
<dbReference type="EMBL" id="AGUE01000016">
    <property type="protein sequence ID" value="EHL03067.1"/>
    <property type="molecule type" value="Genomic_DNA"/>
</dbReference>
<comment type="caution">
    <text evidence="8">The sequence shown here is derived from an EMBL/GenBank/DDBJ whole genome shotgun (WGS) entry which is preliminary data.</text>
</comment>
<feature type="compositionally biased region" description="Pro residues" evidence="5">
    <location>
        <begin position="227"/>
        <end position="240"/>
    </location>
</feature>
<dbReference type="PANTHER" id="PTHR37451:SF5">
    <property type="entry name" value="MARVEL DOMAIN-CONTAINING PROTEIN"/>
    <property type="match status" value="1"/>
</dbReference>
<evidence type="ECO:0000313" key="9">
    <source>
        <dbReference type="Proteomes" id="UP000005446"/>
    </source>
</evidence>
<sequence length="373" mass="41306">MPFGLLLPLRIAQFVFSVVVLGLSAYVAHWYDVDTLTTSPSQINFLVFVPVFSFISMIYLEVVPRFMQKASHPYAHLAFEALNTLFYFAGFVALAAFIGKLLFCRGSVCAAARADAVFAAFNWLLWTGSTTIVALQVFKSGFKGLKDEKSTMTQTPIQRELWDAILIQILQPYSNLRVANPSPSHAPQIPRPEKTTLVKPPKAPAQLSIINLNHSTNNENAHLISPPRAPPPNPRNPPPHLHPHHPLPRQPLPPPPKHPRLAHHPLAHLHRTVTHRQHVRFPQLSPLSLFKNPMILIAGASMLLVFGMPYLMDNMDPELRAEFEERQKSSPLSGNQAANPLQNFDAAAWLAGSSGSGTSTPKKNAITEKGVTR</sequence>
<reference evidence="8 9" key="1">
    <citation type="journal article" date="2012" name="Eukaryot. Cell">
        <title>Genome sequence of the fungus Glarea lozoyensis: the first genome sequence of a species from the Helotiaceae family.</title>
        <authorList>
            <person name="Youssar L."/>
            <person name="Gruening B.A."/>
            <person name="Erxleben A."/>
            <person name="Guenther S."/>
            <person name="Huettel W."/>
        </authorList>
    </citation>
    <scope>NUCLEOTIDE SEQUENCE [LARGE SCALE GENOMIC DNA]</scope>
    <source>
        <strain evidence="9">ATCC 74030 / MF5533</strain>
    </source>
</reference>
<dbReference type="InterPro" id="IPR008253">
    <property type="entry name" value="Marvel"/>
</dbReference>
<keyword evidence="3 6" id="KW-1133">Transmembrane helix</keyword>
<accession>H0EF04</accession>
<comment type="subcellular location">
    <subcellularLocation>
        <location evidence="1">Membrane</location>
        <topology evidence="1">Multi-pass membrane protein</topology>
    </subcellularLocation>
</comment>
<evidence type="ECO:0000256" key="6">
    <source>
        <dbReference type="SAM" id="Phobius"/>
    </source>
</evidence>
<protein>
    <recommendedName>
        <fullName evidence="7">MARVEL domain-containing protein</fullName>
    </recommendedName>
</protein>
<dbReference type="GO" id="GO:0016020">
    <property type="term" value="C:membrane"/>
    <property type="evidence" value="ECO:0007669"/>
    <property type="project" value="UniProtKB-SubCell"/>
</dbReference>
<dbReference type="PANTHER" id="PTHR37451">
    <property type="entry name" value="MARVEL DOMAIN"/>
    <property type="match status" value="1"/>
</dbReference>
<evidence type="ECO:0000256" key="1">
    <source>
        <dbReference type="ARBA" id="ARBA00004141"/>
    </source>
</evidence>
<evidence type="ECO:0000256" key="3">
    <source>
        <dbReference type="ARBA" id="ARBA00022989"/>
    </source>
</evidence>
<feature type="transmembrane region" description="Helical" evidence="6">
    <location>
        <begin position="123"/>
        <end position="142"/>
    </location>
</feature>
<gene>
    <name evidence="8" type="ORF">M7I_1041</name>
</gene>
<keyword evidence="4 6" id="KW-0472">Membrane</keyword>
<evidence type="ECO:0000313" key="8">
    <source>
        <dbReference type="EMBL" id="EHL03067.1"/>
    </source>
</evidence>
<feature type="domain" description="MARVEL" evidence="7">
    <location>
        <begin position="6"/>
        <end position="131"/>
    </location>
</feature>
<feature type="transmembrane region" description="Helical" evidence="6">
    <location>
        <begin position="43"/>
        <end position="63"/>
    </location>
</feature>
<feature type="region of interest" description="Disordered" evidence="5">
    <location>
        <begin position="218"/>
        <end position="262"/>
    </location>
</feature>
<dbReference type="HOGENOM" id="CLU_741965_0_0_1"/>
<dbReference type="Proteomes" id="UP000005446">
    <property type="component" value="Unassembled WGS sequence"/>
</dbReference>
<feature type="region of interest" description="Disordered" evidence="5">
    <location>
        <begin position="181"/>
        <end position="201"/>
    </location>
</feature>
<name>H0EF04_GLAL7</name>
<evidence type="ECO:0000256" key="2">
    <source>
        <dbReference type="ARBA" id="ARBA00022692"/>
    </source>
</evidence>
<evidence type="ECO:0000256" key="4">
    <source>
        <dbReference type="ARBA" id="ARBA00023136"/>
    </source>
</evidence>
<dbReference type="AlphaFoldDB" id="H0EF04"/>